<dbReference type="EMBL" id="CAJNRG010009149">
    <property type="protein sequence ID" value="CAF2110530.1"/>
    <property type="molecule type" value="Genomic_DNA"/>
</dbReference>
<proteinExistence type="predicted"/>
<evidence type="ECO:0000313" key="4">
    <source>
        <dbReference type="EMBL" id="CAF3927802.1"/>
    </source>
</evidence>
<evidence type="ECO:0008006" key="7">
    <source>
        <dbReference type="Google" id="ProtNLM"/>
    </source>
</evidence>
<dbReference type="InterPro" id="IPR025662">
    <property type="entry name" value="Sigma_54_int_dom_ATP-bd_1"/>
</dbReference>
<reference evidence="2" key="1">
    <citation type="submission" date="2021-02" db="EMBL/GenBank/DDBJ databases">
        <authorList>
            <person name="Nowell W R."/>
        </authorList>
    </citation>
    <scope>NUCLEOTIDE SEQUENCE</scope>
</reference>
<evidence type="ECO:0000313" key="1">
    <source>
        <dbReference type="EMBL" id="CAF2020734.1"/>
    </source>
</evidence>
<dbReference type="Pfam" id="PF08477">
    <property type="entry name" value="Roc"/>
    <property type="match status" value="1"/>
</dbReference>
<accession>A0A816UM30</accession>
<dbReference type="AlphaFoldDB" id="A0A816UM30"/>
<dbReference type="InterPro" id="IPR027417">
    <property type="entry name" value="P-loop_NTPase"/>
</dbReference>
<dbReference type="Proteomes" id="UP000663866">
    <property type="component" value="Unassembled WGS sequence"/>
</dbReference>
<dbReference type="Proteomes" id="UP000663856">
    <property type="component" value="Unassembled WGS sequence"/>
</dbReference>
<dbReference type="Proteomes" id="UP000663842">
    <property type="component" value="Unassembled WGS sequence"/>
</dbReference>
<evidence type="ECO:0000313" key="3">
    <source>
        <dbReference type="EMBL" id="CAF3923831.1"/>
    </source>
</evidence>
<organism evidence="2 6">
    <name type="scientific">Rotaria magnacalcarata</name>
    <dbReference type="NCBI Taxonomy" id="392030"/>
    <lineage>
        <taxon>Eukaryota</taxon>
        <taxon>Metazoa</taxon>
        <taxon>Spiralia</taxon>
        <taxon>Gnathifera</taxon>
        <taxon>Rotifera</taxon>
        <taxon>Eurotatoria</taxon>
        <taxon>Bdelloidea</taxon>
        <taxon>Philodinida</taxon>
        <taxon>Philodinidae</taxon>
        <taxon>Rotaria</taxon>
    </lineage>
</organism>
<evidence type="ECO:0000313" key="5">
    <source>
        <dbReference type="Proteomes" id="UP000663866"/>
    </source>
</evidence>
<dbReference type="EMBL" id="CAJOBG010001426">
    <property type="protein sequence ID" value="CAF3927802.1"/>
    <property type="molecule type" value="Genomic_DNA"/>
</dbReference>
<keyword evidence="5" id="KW-1185">Reference proteome</keyword>
<name>A0A816UM30_9BILA</name>
<evidence type="ECO:0000313" key="2">
    <source>
        <dbReference type="EMBL" id="CAF2110530.1"/>
    </source>
</evidence>
<dbReference type="Gene3D" id="3.40.50.300">
    <property type="entry name" value="P-loop containing nucleotide triphosphate hydrolases"/>
    <property type="match status" value="1"/>
</dbReference>
<gene>
    <name evidence="4" type="ORF">OVN521_LOCUS10950</name>
    <name evidence="3" type="ORF">UXM345_LOCUS11788</name>
    <name evidence="1" type="ORF">WKI299_LOCUS5794</name>
    <name evidence="2" type="ORF">XDN619_LOCUS20641</name>
</gene>
<dbReference type="EMBL" id="CAJNRF010001655">
    <property type="protein sequence ID" value="CAF2020734.1"/>
    <property type="molecule type" value="Genomic_DNA"/>
</dbReference>
<dbReference type="Proteomes" id="UP000663887">
    <property type="component" value="Unassembled WGS sequence"/>
</dbReference>
<dbReference type="SUPFAM" id="SSF52540">
    <property type="entry name" value="P-loop containing nucleoside triphosphate hydrolases"/>
    <property type="match status" value="1"/>
</dbReference>
<dbReference type="PROSITE" id="PS00675">
    <property type="entry name" value="SIGMA54_INTERACT_1"/>
    <property type="match status" value="1"/>
</dbReference>
<sequence length="272" mass="30946">MASNSEYYSSDSDNEEMEKQRELNVIIFGESGVGKSALINQIFDKNVVEASNRAVECTTISAKVSGTLKEYPHLKFNVYDTAGLSESDDGSVPTAHAFVQLVKLAYFIPNGINLLICCAEKGLLSGERFKINYRIVIKELCEQRMPYVVRNQLKFEFIDCVCVSTLKTNRRRPDEILEDYTESRGNLIEAISKYSLSEPMSMDSWKRTARSYAQSFFNRTRQLLGFEENSLRPELEIMFIELGYSPENAKSEAEQFLKDLQEPDVMAADEVL</sequence>
<protein>
    <recommendedName>
        <fullName evidence="7">G domain-containing protein</fullName>
    </recommendedName>
</protein>
<comment type="caution">
    <text evidence="2">The sequence shown here is derived from an EMBL/GenBank/DDBJ whole genome shotgun (WGS) entry which is preliminary data.</text>
</comment>
<dbReference type="EMBL" id="CAJOBF010001193">
    <property type="protein sequence ID" value="CAF3923831.1"/>
    <property type="molecule type" value="Genomic_DNA"/>
</dbReference>
<evidence type="ECO:0000313" key="6">
    <source>
        <dbReference type="Proteomes" id="UP000663887"/>
    </source>
</evidence>